<reference evidence="2" key="2">
    <citation type="submission" date="2025-08" db="UniProtKB">
        <authorList>
            <consortium name="Ensembl"/>
        </authorList>
    </citation>
    <scope>IDENTIFICATION</scope>
</reference>
<dbReference type="PANTHER" id="PTHR28642:SF1">
    <property type="entry name" value="MEIOSIS 1 ARREST PROTEIN"/>
    <property type="match status" value="1"/>
</dbReference>
<dbReference type="GO" id="GO:0007127">
    <property type="term" value="P:meiosis I"/>
    <property type="evidence" value="ECO:0007669"/>
    <property type="project" value="InterPro"/>
</dbReference>
<dbReference type="Ensembl" id="ENSMUNT00000024903.2">
    <property type="protein sequence ID" value="ENSMUNP00000021824.1"/>
    <property type="gene ID" value="ENSMUNG00000016436.2"/>
</dbReference>
<feature type="region of interest" description="Disordered" evidence="1">
    <location>
        <begin position="467"/>
        <end position="497"/>
    </location>
</feature>
<evidence type="ECO:0000313" key="3">
    <source>
        <dbReference type="Proteomes" id="UP000694405"/>
    </source>
</evidence>
<dbReference type="InterPro" id="IPR033587">
    <property type="entry name" value="M1AP"/>
</dbReference>
<proteinExistence type="predicted"/>
<evidence type="ECO:0000256" key="1">
    <source>
        <dbReference type="SAM" id="MobiDB-lite"/>
    </source>
</evidence>
<dbReference type="GO" id="GO:0007283">
    <property type="term" value="P:spermatogenesis"/>
    <property type="evidence" value="ECO:0007669"/>
    <property type="project" value="InterPro"/>
</dbReference>
<dbReference type="AlphaFoldDB" id="A0A8C6K3Q8"/>
<dbReference type="PANTHER" id="PTHR28642">
    <property type="entry name" value="MEIOSIS 1 ARREST PROTEIN"/>
    <property type="match status" value="1"/>
</dbReference>
<organism evidence="2 3">
    <name type="scientific">Melopsittacus undulatus</name>
    <name type="common">Budgerigar</name>
    <name type="synonym">Psittacus undulatus</name>
    <dbReference type="NCBI Taxonomy" id="13146"/>
    <lineage>
        <taxon>Eukaryota</taxon>
        <taxon>Metazoa</taxon>
        <taxon>Chordata</taxon>
        <taxon>Craniata</taxon>
        <taxon>Vertebrata</taxon>
        <taxon>Euteleostomi</taxon>
        <taxon>Archelosauria</taxon>
        <taxon>Archosauria</taxon>
        <taxon>Dinosauria</taxon>
        <taxon>Saurischia</taxon>
        <taxon>Theropoda</taxon>
        <taxon>Coelurosauria</taxon>
        <taxon>Aves</taxon>
        <taxon>Neognathae</taxon>
        <taxon>Neoaves</taxon>
        <taxon>Telluraves</taxon>
        <taxon>Australaves</taxon>
        <taxon>Psittaciformes</taxon>
        <taxon>Psittaculidae</taxon>
        <taxon>Melopsittacus</taxon>
    </lineage>
</organism>
<accession>A0A8C6K3Q8</accession>
<keyword evidence="3" id="KW-1185">Reference proteome</keyword>
<reference evidence="2" key="1">
    <citation type="submission" date="2020-03" db="EMBL/GenBank/DDBJ databases">
        <title>Melopsittacus undulatus (budgerigar) genome, bMelUnd1, maternal haplotype with Z.</title>
        <authorList>
            <person name="Gedman G."/>
            <person name="Mountcastle J."/>
            <person name="Haase B."/>
            <person name="Formenti G."/>
            <person name="Wright T."/>
            <person name="Apodaca J."/>
            <person name="Pelan S."/>
            <person name="Chow W."/>
            <person name="Rhie A."/>
            <person name="Howe K."/>
            <person name="Fedrigo O."/>
            <person name="Jarvis E.D."/>
        </authorList>
    </citation>
    <scope>NUCLEOTIDE SEQUENCE [LARGE SCALE GENOMIC DNA]</scope>
</reference>
<reference evidence="2" key="3">
    <citation type="submission" date="2025-09" db="UniProtKB">
        <authorList>
            <consortium name="Ensembl"/>
        </authorList>
    </citation>
    <scope>IDENTIFICATION</scope>
</reference>
<name>A0A8C6K3Q8_MELUD</name>
<sequence>MSSKAMSFRKLLSETRRTFPATKVHCQQPSRILIVDVTSPSWTNTCSLLSEALENTLCLAHSLTGPCRVPLLSLYVVQNQQECLLPFTQVKENFARIQACISELRSLPREGYFPQGGNGVVQAVQDGLQQFKQYSRHTTAGSSANSSVEITILTSQSSQEMAKQLEKKLKDLDLMSLRSIQVIEVLKRDFLQPQDVEQHMPTEEPDSNDIAILGMDIDVQTIEDNVISLEMLFKSWLHDYNTEREHLHLLLPSGGSSHVTAPKTTLMCLKCDLQERLLDPALLSGTADGTMRAADVNSPCQMAAWPPTVLYKLRVVKALKYEGVCESVLYGLPFIIKPTSCWQLDWDELEINQHSFHALCHSLLKRNWMLLARREPQNTGPNWNIVVHSYYIILPSDSATLLVKAVAVRELLLPSTFPALLPEHPERVRGPVESALNSLEVEVAYNPLHLKSNLYKYLKSTLYKPLHRQQAQARDQRPERHQPKQHQSRAKATVAPLLMAPSPAQALRPAAARRDSCKRSLLPREYEEFLQ</sequence>
<gene>
    <name evidence="2" type="primary">LOC101877708</name>
</gene>
<evidence type="ECO:0000313" key="2">
    <source>
        <dbReference type="Ensembl" id="ENSMUNP00000021824.1"/>
    </source>
</evidence>
<protein>
    <submittedName>
        <fullName evidence="2">Uncharacterized protein</fullName>
    </submittedName>
</protein>
<dbReference type="GO" id="GO:0051308">
    <property type="term" value="P:male meiosis chromosome separation"/>
    <property type="evidence" value="ECO:0007669"/>
    <property type="project" value="TreeGrafter"/>
</dbReference>
<dbReference type="Proteomes" id="UP000694405">
    <property type="component" value="Chromosome 7"/>
</dbReference>